<dbReference type="SUPFAM" id="SSF48452">
    <property type="entry name" value="TPR-like"/>
    <property type="match status" value="1"/>
</dbReference>
<name>A0A9D9NPM8_9BACT</name>
<dbReference type="PROSITE" id="PS50005">
    <property type="entry name" value="TPR"/>
    <property type="match status" value="1"/>
</dbReference>
<keyword evidence="3" id="KW-0732">Signal</keyword>
<reference evidence="4" key="1">
    <citation type="submission" date="2020-10" db="EMBL/GenBank/DDBJ databases">
        <authorList>
            <person name="Gilroy R."/>
        </authorList>
    </citation>
    <scope>NUCLEOTIDE SEQUENCE</scope>
    <source>
        <strain evidence="4">B3-1481</strain>
    </source>
</reference>
<evidence type="ECO:0000313" key="4">
    <source>
        <dbReference type="EMBL" id="MBO8480783.1"/>
    </source>
</evidence>
<feature type="chain" id="PRO_5039326063" evidence="3">
    <location>
        <begin position="22"/>
        <end position="248"/>
    </location>
</feature>
<sequence>MKAKILALLMLVLLDPLVLLAQADRHDVRQGNRRFGREDWKEAELSYRKALVKDSLSAAARYNLASALYRQENYEGAREMMGSFEGQENLSSDIYYNSGDVALQLKDYAAAVEAFKQSLLLNPGDLDAKENYIYAKKMLENQQNQQQGGGGGQNDQNDQDDQNNQDGQNDQNDQDGQNDQNDQNNQDDSQDGDDGQEPPQNQPDESRISPRQAEQMLNAMQAREQQTRDKVDREKAAALKSRQKEKNW</sequence>
<gene>
    <name evidence="4" type="ORF">IAB76_06740</name>
</gene>
<feature type="compositionally biased region" description="Low complexity" evidence="2">
    <location>
        <begin position="164"/>
        <end position="187"/>
    </location>
</feature>
<feature type="signal peptide" evidence="3">
    <location>
        <begin position="1"/>
        <end position="21"/>
    </location>
</feature>
<feature type="region of interest" description="Disordered" evidence="2">
    <location>
        <begin position="143"/>
        <end position="248"/>
    </location>
</feature>
<reference evidence="4" key="2">
    <citation type="journal article" date="2021" name="PeerJ">
        <title>Extensive microbial diversity within the chicken gut microbiome revealed by metagenomics and culture.</title>
        <authorList>
            <person name="Gilroy R."/>
            <person name="Ravi A."/>
            <person name="Getino M."/>
            <person name="Pursley I."/>
            <person name="Horton D.L."/>
            <person name="Alikhan N.F."/>
            <person name="Baker D."/>
            <person name="Gharbi K."/>
            <person name="Hall N."/>
            <person name="Watson M."/>
            <person name="Adriaenssens E.M."/>
            <person name="Foster-Nyarko E."/>
            <person name="Jarju S."/>
            <person name="Secka A."/>
            <person name="Antonio M."/>
            <person name="Oren A."/>
            <person name="Chaudhuri R.R."/>
            <person name="La Ragione R."/>
            <person name="Hildebrand F."/>
            <person name="Pallen M.J."/>
        </authorList>
    </citation>
    <scope>NUCLEOTIDE SEQUENCE</scope>
    <source>
        <strain evidence="4">B3-1481</strain>
    </source>
</reference>
<dbReference type="Gene3D" id="1.25.40.10">
    <property type="entry name" value="Tetratricopeptide repeat domain"/>
    <property type="match status" value="2"/>
</dbReference>
<dbReference type="InterPro" id="IPR011990">
    <property type="entry name" value="TPR-like_helical_dom_sf"/>
</dbReference>
<dbReference type="EMBL" id="JADILW010000098">
    <property type="protein sequence ID" value="MBO8480783.1"/>
    <property type="molecule type" value="Genomic_DNA"/>
</dbReference>
<evidence type="ECO:0000256" key="3">
    <source>
        <dbReference type="SAM" id="SignalP"/>
    </source>
</evidence>
<protein>
    <submittedName>
        <fullName evidence="4">Tetratricopeptide repeat protein</fullName>
    </submittedName>
</protein>
<dbReference type="SMART" id="SM00028">
    <property type="entry name" value="TPR"/>
    <property type="match status" value="1"/>
</dbReference>
<organism evidence="4 5">
    <name type="scientific">Candidatus Cryptobacteroides avistercoris</name>
    <dbReference type="NCBI Taxonomy" id="2840758"/>
    <lineage>
        <taxon>Bacteria</taxon>
        <taxon>Pseudomonadati</taxon>
        <taxon>Bacteroidota</taxon>
        <taxon>Bacteroidia</taxon>
        <taxon>Bacteroidales</taxon>
        <taxon>Candidatus Cryptobacteroides</taxon>
    </lineage>
</organism>
<dbReference type="Proteomes" id="UP000823769">
    <property type="component" value="Unassembled WGS sequence"/>
</dbReference>
<evidence type="ECO:0000256" key="1">
    <source>
        <dbReference type="PROSITE-ProRule" id="PRU00339"/>
    </source>
</evidence>
<comment type="caution">
    <text evidence="4">The sequence shown here is derived from an EMBL/GenBank/DDBJ whole genome shotgun (WGS) entry which is preliminary data.</text>
</comment>
<evidence type="ECO:0000313" key="5">
    <source>
        <dbReference type="Proteomes" id="UP000823769"/>
    </source>
</evidence>
<dbReference type="Pfam" id="PF13432">
    <property type="entry name" value="TPR_16"/>
    <property type="match status" value="1"/>
</dbReference>
<evidence type="ECO:0000256" key="2">
    <source>
        <dbReference type="SAM" id="MobiDB-lite"/>
    </source>
</evidence>
<feature type="compositionally biased region" description="Basic and acidic residues" evidence="2">
    <location>
        <begin position="225"/>
        <end position="248"/>
    </location>
</feature>
<proteinExistence type="predicted"/>
<dbReference type="InterPro" id="IPR019734">
    <property type="entry name" value="TPR_rpt"/>
</dbReference>
<keyword evidence="1" id="KW-0802">TPR repeat</keyword>
<dbReference type="Pfam" id="PF13181">
    <property type="entry name" value="TPR_8"/>
    <property type="match status" value="1"/>
</dbReference>
<dbReference type="AlphaFoldDB" id="A0A9D9NPM8"/>
<feature type="repeat" description="TPR" evidence="1">
    <location>
        <begin position="92"/>
        <end position="125"/>
    </location>
</feature>
<accession>A0A9D9NPM8</accession>